<comment type="caution">
    <text evidence="3">The sequence shown here is derived from an EMBL/GenBank/DDBJ whole genome shotgun (WGS) entry which is preliminary data.</text>
</comment>
<feature type="compositionally biased region" description="Low complexity" evidence="1">
    <location>
        <begin position="31"/>
        <end position="58"/>
    </location>
</feature>
<dbReference type="InterPro" id="IPR052394">
    <property type="entry name" value="LRR-containing"/>
</dbReference>
<name>A0AAI8VSU0_9PEZI</name>
<dbReference type="InterPro" id="IPR057334">
    <property type="entry name" value="PH_2nd_LRR"/>
</dbReference>
<dbReference type="Proteomes" id="UP001295740">
    <property type="component" value="Unassembled WGS sequence"/>
</dbReference>
<dbReference type="EMBL" id="CAUWAG010000013">
    <property type="protein sequence ID" value="CAJ2510019.1"/>
    <property type="molecule type" value="Genomic_DNA"/>
</dbReference>
<reference evidence="3" key="1">
    <citation type="submission" date="2023-10" db="EMBL/GenBank/DDBJ databases">
        <authorList>
            <person name="Hackl T."/>
        </authorList>
    </citation>
    <scope>NUCLEOTIDE SEQUENCE</scope>
</reference>
<dbReference type="InterPro" id="IPR032675">
    <property type="entry name" value="LRR_dom_sf"/>
</dbReference>
<feature type="region of interest" description="Disordered" evidence="1">
    <location>
        <begin position="1"/>
        <end position="113"/>
    </location>
</feature>
<evidence type="ECO:0000313" key="4">
    <source>
        <dbReference type="Proteomes" id="UP001295740"/>
    </source>
</evidence>
<dbReference type="Gene3D" id="3.80.10.10">
    <property type="entry name" value="Ribonuclease Inhibitor"/>
    <property type="match status" value="1"/>
</dbReference>
<evidence type="ECO:0000259" key="2">
    <source>
        <dbReference type="Pfam" id="PF25353"/>
    </source>
</evidence>
<dbReference type="Pfam" id="PF25353">
    <property type="entry name" value="PH_2nd_LRR"/>
    <property type="match status" value="1"/>
</dbReference>
<feature type="region of interest" description="Disordered" evidence="1">
    <location>
        <begin position="1057"/>
        <end position="1151"/>
    </location>
</feature>
<evidence type="ECO:0000256" key="1">
    <source>
        <dbReference type="SAM" id="MobiDB-lite"/>
    </source>
</evidence>
<keyword evidence="4" id="KW-1185">Reference proteome</keyword>
<feature type="compositionally biased region" description="Polar residues" evidence="1">
    <location>
        <begin position="84"/>
        <end position="113"/>
    </location>
</feature>
<proteinExistence type="predicted"/>
<organism evidence="3 4">
    <name type="scientific">Anthostomella pinea</name>
    <dbReference type="NCBI Taxonomy" id="933095"/>
    <lineage>
        <taxon>Eukaryota</taxon>
        <taxon>Fungi</taxon>
        <taxon>Dikarya</taxon>
        <taxon>Ascomycota</taxon>
        <taxon>Pezizomycotina</taxon>
        <taxon>Sordariomycetes</taxon>
        <taxon>Xylariomycetidae</taxon>
        <taxon>Xylariales</taxon>
        <taxon>Xylariaceae</taxon>
        <taxon>Anthostomella</taxon>
    </lineage>
</organism>
<evidence type="ECO:0000313" key="3">
    <source>
        <dbReference type="EMBL" id="CAJ2510019.1"/>
    </source>
</evidence>
<protein>
    <submittedName>
        <fullName evidence="3">Uu.00g059190.m01.CDS01</fullName>
    </submittedName>
</protein>
<feature type="compositionally biased region" description="Low complexity" evidence="1">
    <location>
        <begin position="1107"/>
        <end position="1122"/>
    </location>
</feature>
<feature type="compositionally biased region" description="Low complexity" evidence="1">
    <location>
        <begin position="1134"/>
        <end position="1144"/>
    </location>
</feature>
<dbReference type="PANTHER" id="PTHR24114:SF2">
    <property type="entry name" value="F-BOX DOMAIN-CONTAINING PROTEIN-RELATED"/>
    <property type="match status" value="1"/>
</dbReference>
<dbReference type="PANTHER" id="PTHR24114">
    <property type="entry name" value="LEUCINE RICH REPEAT FAMILY PROTEIN"/>
    <property type="match status" value="1"/>
</dbReference>
<dbReference type="AlphaFoldDB" id="A0AAI8VSU0"/>
<dbReference type="SUPFAM" id="SSF52047">
    <property type="entry name" value="RNI-like"/>
    <property type="match status" value="1"/>
</dbReference>
<feature type="compositionally biased region" description="Pro residues" evidence="1">
    <location>
        <begin position="1124"/>
        <end position="1133"/>
    </location>
</feature>
<accession>A0AAI8VSU0</accession>
<feature type="compositionally biased region" description="Basic and acidic residues" evidence="1">
    <location>
        <begin position="68"/>
        <end position="80"/>
    </location>
</feature>
<feature type="domain" description="LRR-containing protein second PH" evidence="2">
    <location>
        <begin position="277"/>
        <end position="404"/>
    </location>
</feature>
<sequence>MEPQNAAQSIYEGMDPQKSQRRASFSPIKAIRSLSISSQMSQLSTTSTSETELSSGGSTRKRKLLKTRPSDLFRKDDLMRRPSKASTVDTADYESISTRPTSPSLTGSQGTSISGDFTTPIKFGALQPETTLLKTKKEFLVLTPIALLRFKTRIAAAEQFPQISPTDNFAGGLSPIESQGSSRGFGIGAESCVPLEKVVSAFKDEGTRPSFGIEVWWRSSDAASTFACVQLDFSLPRERDDWLKAIQRAVKSRGRAFMDDRTPADIELDFRLILQAKHRDQKDAQIDIYPVVPRRPYTRLGGSSGEVRKNWRDASSFYLAFTKNSLLLAQFSKSSTGQKVNPSLVQFGLVTLSRVNTNMNDDRFDLIFRLPLDQPTKVELSTRYYRSILSKLFKADTYLKPAWPLWTRREVFLVDGEAQQIPLPNGEDYGGFKTTLEAFLEGYHCPPVDWTVKWKNVRYAPEFRLLPPTQRSQYTAHQLLAVFRALRFNDYFKSLSFCDVGFSNLSNVFDNTRRLESTIWLSRTGKRSLTRGEFDLLEGSSVLFQELVSLLLGSEAVKHIDLSNVLNRARVAPAPGISDSPPPSNNGICEIVPPVVLLWKSLQTRCVSVRLSGNALSEADIIEIGRAFQNRPSFIKSLDVSRCDLCESALVYFWEGLYEQRSSIEVLDTSHNPGFVEATRVSYVLNGARRVKRLNLAHSIKGNLNEPLFRPWSSTGSFAPWRLEELDLSGWKINFDTLCGIMKYLELDESYGLRRLTLNNCGLSGEMATGILCRVGGGRDINLQLSENHLEVGSTDWIDLIHGNEAPRMLHMDMIQFQHDSNFNRLLTALSHNQTIEFLSMVGTGPPARAGSKTSELLSTFFETNDTLKFLDLSGYSGKLEDGHLGWGLSGALGGLKQNKSLLQLRIQNHDIGAAEDVSELCRVLAANRGLAMFDCRNNNFDHHQFAKLVNALSFNHQLISFPISGADRDYAIQKERRIFMQHQDPTGKSQAKGSKTLESRLDGLLSWLRDHWDTEAKKAQAILHRNREDPMNQLLELESEYIDAWDDDLPCWLKPTPGTNQKGKGKAVRSHSGSLDDESSITPTNLNPAPRVLGISIPNRKTYMMEEASSGSESGPSSRSATPPDPGSPPPRGQRVAAPAPRRAPLDLDD</sequence>
<gene>
    <name evidence="3" type="ORF">KHLLAP_LOCUS10487</name>
</gene>